<evidence type="ECO:0000313" key="1">
    <source>
        <dbReference type="EMBL" id="MEE1972752.1"/>
    </source>
</evidence>
<dbReference type="RefSeq" id="WP_246160898.1">
    <property type="nucleotide sequence ID" value="NZ_JAZDDF010000003.1"/>
</dbReference>
<dbReference type="Proteomes" id="UP001343698">
    <property type="component" value="Unassembled WGS sequence"/>
</dbReference>
<dbReference type="EMBL" id="JAZDDF010000003">
    <property type="protein sequence ID" value="MEE1972752.1"/>
    <property type="molecule type" value="Genomic_DNA"/>
</dbReference>
<comment type="caution">
    <text evidence="1">The sequence shown here is derived from an EMBL/GenBank/DDBJ whole genome shotgun (WGS) entry which is preliminary data.</text>
</comment>
<evidence type="ECO:0000313" key="2">
    <source>
        <dbReference type="Proteomes" id="UP001343698"/>
    </source>
</evidence>
<gene>
    <name evidence="1" type="ORF">V1H85_09870</name>
</gene>
<sequence length="142" mass="16611">MLQFFVNKKDDFGYFAPMFKRVLFVFILFIALVSCYGPSRDCQAFKTGEFLFDYQIGDSLKQGRFIRGENFSVDYYENKVDSASIRWINDCEFVLQDLKSKVGIHYKIIKTTDSSYTFEYKNAVKDPNRKVVVKTGTAIRLR</sequence>
<proteinExistence type="predicted"/>
<accession>A0ABU7IIG0</accession>
<keyword evidence="2" id="KW-1185">Reference proteome</keyword>
<reference evidence="1 2" key="1">
    <citation type="submission" date="2024-01" db="EMBL/GenBank/DDBJ databases">
        <title>Maribacter spp. originated from different algae showed divergent polysaccharides utilization ability.</title>
        <authorList>
            <person name="Wang H."/>
            <person name="Wu Y."/>
        </authorList>
    </citation>
    <scope>NUCLEOTIDE SEQUENCE [LARGE SCALE GENOMIC DNA]</scope>
    <source>
        <strain evidence="1 2">KPT27_14</strain>
    </source>
</reference>
<protein>
    <recommendedName>
        <fullName evidence="3">DNA topoisomerase IV</fullName>
    </recommendedName>
</protein>
<name>A0ABU7IIG0_9FLAO</name>
<evidence type="ECO:0008006" key="3">
    <source>
        <dbReference type="Google" id="ProtNLM"/>
    </source>
</evidence>
<organism evidence="1 2">
    <name type="scientific">Maribacter flavus</name>
    <dbReference type="NCBI Taxonomy" id="1658664"/>
    <lineage>
        <taxon>Bacteria</taxon>
        <taxon>Pseudomonadati</taxon>
        <taxon>Bacteroidota</taxon>
        <taxon>Flavobacteriia</taxon>
        <taxon>Flavobacteriales</taxon>
        <taxon>Flavobacteriaceae</taxon>
        <taxon>Maribacter</taxon>
    </lineage>
</organism>